<dbReference type="EMBL" id="PGCI01000193">
    <property type="protein sequence ID" value="PLW34632.1"/>
    <property type="molecule type" value="Genomic_DNA"/>
</dbReference>
<gene>
    <name evidence="2" type="ORF">PCASD_11986</name>
</gene>
<accession>A0A2N5UA75</accession>
<evidence type="ECO:0000313" key="2">
    <source>
        <dbReference type="EMBL" id="PLW34632.1"/>
    </source>
</evidence>
<dbReference type="AlphaFoldDB" id="A0A2N5UA75"/>
<comment type="caution">
    <text evidence="2">The sequence shown here is derived from an EMBL/GenBank/DDBJ whole genome shotgun (WGS) entry which is preliminary data.</text>
</comment>
<reference evidence="2 3" key="1">
    <citation type="submission" date="2017-11" db="EMBL/GenBank/DDBJ databases">
        <title>De novo assembly and phasing of dikaryotic genomes from two isolates of Puccinia coronata f. sp. avenae, the causal agent of oat crown rust.</title>
        <authorList>
            <person name="Miller M.E."/>
            <person name="Zhang Y."/>
            <person name="Omidvar V."/>
            <person name="Sperschneider J."/>
            <person name="Schwessinger B."/>
            <person name="Raley C."/>
            <person name="Palmer J.M."/>
            <person name="Garnica D."/>
            <person name="Upadhyaya N."/>
            <person name="Rathjen J."/>
            <person name="Taylor J.M."/>
            <person name="Park R.F."/>
            <person name="Dodds P.N."/>
            <person name="Hirsch C.D."/>
            <person name="Kianian S.F."/>
            <person name="Figueroa M."/>
        </authorList>
    </citation>
    <scope>NUCLEOTIDE SEQUENCE [LARGE SCALE GENOMIC DNA]</scope>
    <source>
        <strain evidence="2">12SD80</strain>
    </source>
</reference>
<evidence type="ECO:0000313" key="3">
    <source>
        <dbReference type="Proteomes" id="UP000235392"/>
    </source>
</evidence>
<dbReference type="Proteomes" id="UP000235392">
    <property type="component" value="Unassembled WGS sequence"/>
</dbReference>
<sequence length="72" mass="7880">MMPPEPSTRSLQGEEEEYDSQEEIWGRLTDVHCHANDAFEGEDLARAAAEIGGLGTGQVNLPYTGRSVKLCD</sequence>
<feature type="region of interest" description="Disordered" evidence="1">
    <location>
        <begin position="1"/>
        <end position="21"/>
    </location>
</feature>
<name>A0A2N5UA75_9BASI</name>
<organism evidence="2 3">
    <name type="scientific">Puccinia coronata f. sp. avenae</name>
    <dbReference type="NCBI Taxonomy" id="200324"/>
    <lineage>
        <taxon>Eukaryota</taxon>
        <taxon>Fungi</taxon>
        <taxon>Dikarya</taxon>
        <taxon>Basidiomycota</taxon>
        <taxon>Pucciniomycotina</taxon>
        <taxon>Pucciniomycetes</taxon>
        <taxon>Pucciniales</taxon>
        <taxon>Pucciniaceae</taxon>
        <taxon>Puccinia</taxon>
    </lineage>
</organism>
<proteinExistence type="predicted"/>
<evidence type="ECO:0000256" key="1">
    <source>
        <dbReference type="SAM" id="MobiDB-lite"/>
    </source>
</evidence>
<protein>
    <submittedName>
        <fullName evidence="2">Uncharacterized protein</fullName>
    </submittedName>
</protein>